<organism evidence="2 3">
    <name type="scientific">Temnothorax longispinosus</name>
    <dbReference type="NCBI Taxonomy" id="300112"/>
    <lineage>
        <taxon>Eukaryota</taxon>
        <taxon>Metazoa</taxon>
        <taxon>Ecdysozoa</taxon>
        <taxon>Arthropoda</taxon>
        <taxon>Hexapoda</taxon>
        <taxon>Insecta</taxon>
        <taxon>Pterygota</taxon>
        <taxon>Neoptera</taxon>
        <taxon>Endopterygota</taxon>
        <taxon>Hymenoptera</taxon>
        <taxon>Apocrita</taxon>
        <taxon>Aculeata</taxon>
        <taxon>Formicoidea</taxon>
        <taxon>Formicidae</taxon>
        <taxon>Myrmicinae</taxon>
        <taxon>Temnothorax</taxon>
    </lineage>
</organism>
<dbReference type="EMBL" id="QBLH01003436">
    <property type="protein sequence ID" value="TGZ38338.1"/>
    <property type="molecule type" value="Genomic_DNA"/>
</dbReference>
<feature type="region of interest" description="Disordered" evidence="1">
    <location>
        <begin position="1"/>
        <end position="25"/>
    </location>
</feature>
<comment type="caution">
    <text evidence="2">The sequence shown here is derived from an EMBL/GenBank/DDBJ whole genome shotgun (WGS) entry which is preliminary data.</text>
</comment>
<reference evidence="2 3" key="1">
    <citation type="journal article" date="2019" name="Philos. Trans. R. Soc. Lond., B, Biol. Sci.">
        <title>Ant behaviour and brain gene expression of defending hosts depend on the ecological success of the intruding social parasite.</title>
        <authorList>
            <person name="Kaur R."/>
            <person name="Stoldt M."/>
            <person name="Jongepier E."/>
            <person name="Feldmeyer B."/>
            <person name="Menzel F."/>
            <person name="Bornberg-Bauer E."/>
            <person name="Foitzik S."/>
        </authorList>
    </citation>
    <scope>NUCLEOTIDE SEQUENCE [LARGE SCALE GENOMIC DNA]</scope>
    <source>
        <tissue evidence="2">Whole body</tissue>
    </source>
</reference>
<dbReference type="Proteomes" id="UP000310200">
    <property type="component" value="Unassembled WGS sequence"/>
</dbReference>
<dbReference type="AlphaFoldDB" id="A0A4S2JVY5"/>
<protein>
    <submittedName>
        <fullName evidence="2">Uncharacterized protein</fullName>
    </submittedName>
</protein>
<evidence type="ECO:0000313" key="2">
    <source>
        <dbReference type="EMBL" id="TGZ38338.1"/>
    </source>
</evidence>
<evidence type="ECO:0000313" key="3">
    <source>
        <dbReference type="Proteomes" id="UP000310200"/>
    </source>
</evidence>
<keyword evidence="3" id="KW-1185">Reference proteome</keyword>
<evidence type="ECO:0000256" key="1">
    <source>
        <dbReference type="SAM" id="MobiDB-lite"/>
    </source>
</evidence>
<name>A0A4S2JVY5_9HYME</name>
<sequence>MRNANPGLPNSPCNPAETRGSFPVGKVNKCRGGATGKFEACSEFRVEAQHEVSDGFDASEYTANRFPNFSLCIYLCLLRLIEQIRSRYLSGVRSNVLLNFK</sequence>
<proteinExistence type="predicted"/>
<gene>
    <name evidence="2" type="ORF">DBV15_00494</name>
</gene>
<accession>A0A4S2JVY5</accession>